<dbReference type="SUPFAM" id="SSF55073">
    <property type="entry name" value="Nucleotide cyclase"/>
    <property type="match status" value="1"/>
</dbReference>
<dbReference type="InterPro" id="IPR050469">
    <property type="entry name" value="Diguanylate_Cyclase"/>
</dbReference>
<dbReference type="GO" id="GO:1902201">
    <property type="term" value="P:negative regulation of bacterial-type flagellum-dependent cell motility"/>
    <property type="evidence" value="ECO:0007669"/>
    <property type="project" value="TreeGrafter"/>
</dbReference>
<dbReference type="PANTHER" id="PTHR45138:SF9">
    <property type="entry name" value="DIGUANYLATE CYCLASE DGCM-RELATED"/>
    <property type="match status" value="1"/>
</dbReference>
<dbReference type="EMBL" id="VNHM01000006">
    <property type="protein sequence ID" value="TYO95870.1"/>
    <property type="molecule type" value="Genomic_DNA"/>
</dbReference>
<accession>A0A5S4ZT60</accession>
<dbReference type="PROSITE" id="PS50887">
    <property type="entry name" value="GGDEF"/>
    <property type="match status" value="1"/>
</dbReference>
<dbReference type="RefSeq" id="WP_279233186.1">
    <property type="nucleotide sequence ID" value="NZ_VNHM01000006.1"/>
</dbReference>
<dbReference type="CDD" id="cd01949">
    <property type="entry name" value="GGDEF"/>
    <property type="match status" value="1"/>
</dbReference>
<reference evidence="2 3" key="1">
    <citation type="submission" date="2019-07" db="EMBL/GenBank/DDBJ databases">
        <title>Genomic Encyclopedia of Type Strains, Phase I: the one thousand microbial genomes (KMG-I) project.</title>
        <authorList>
            <person name="Kyrpides N."/>
        </authorList>
    </citation>
    <scope>NUCLEOTIDE SEQUENCE [LARGE SCALE GENOMIC DNA]</scope>
    <source>
        <strain evidence="2 3">DSM 6562</strain>
    </source>
</reference>
<name>A0A5S4ZT60_9FIRM</name>
<dbReference type="Proteomes" id="UP000323166">
    <property type="component" value="Unassembled WGS sequence"/>
</dbReference>
<dbReference type="GO" id="GO:0043709">
    <property type="term" value="P:cell adhesion involved in single-species biofilm formation"/>
    <property type="evidence" value="ECO:0007669"/>
    <property type="project" value="TreeGrafter"/>
</dbReference>
<dbReference type="InterPro" id="IPR000160">
    <property type="entry name" value="GGDEF_dom"/>
</dbReference>
<dbReference type="PANTHER" id="PTHR45138">
    <property type="entry name" value="REGULATORY COMPONENTS OF SENSORY TRANSDUCTION SYSTEM"/>
    <property type="match status" value="1"/>
</dbReference>
<dbReference type="Pfam" id="PF00990">
    <property type="entry name" value="GGDEF"/>
    <property type="match status" value="1"/>
</dbReference>
<feature type="domain" description="GGDEF" evidence="1">
    <location>
        <begin position="3"/>
        <end position="79"/>
    </location>
</feature>
<dbReference type="GO" id="GO:0052621">
    <property type="term" value="F:diguanylate cyclase activity"/>
    <property type="evidence" value="ECO:0007669"/>
    <property type="project" value="TreeGrafter"/>
</dbReference>
<evidence type="ECO:0000313" key="3">
    <source>
        <dbReference type="Proteomes" id="UP000323166"/>
    </source>
</evidence>
<evidence type="ECO:0000313" key="2">
    <source>
        <dbReference type="EMBL" id="TYO95870.1"/>
    </source>
</evidence>
<dbReference type="AlphaFoldDB" id="A0A5S4ZT60"/>
<evidence type="ECO:0000259" key="1">
    <source>
        <dbReference type="PROSITE" id="PS50887"/>
    </source>
</evidence>
<keyword evidence="3" id="KW-1185">Reference proteome</keyword>
<proteinExistence type="predicted"/>
<dbReference type="GO" id="GO:0005886">
    <property type="term" value="C:plasma membrane"/>
    <property type="evidence" value="ECO:0007669"/>
    <property type="project" value="TreeGrafter"/>
</dbReference>
<dbReference type="InterPro" id="IPR029787">
    <property type="entry name" value="Nucleotide_cyclase"/>
</dbReference>
<sequence length="79" mass="8813">MAECLSILMIDIDFFKKINDTYGHLTGDQVIKDIAMACKKRIRKTDIIGRYGGEEFAVLLPAADINNAKSIAEHIYIAP</sequence>
<dbReference type="NCBIfam" id="TIGR00254">
    <property type="entry name" value="GGDEF"/>
    <property type="match status" value="1"/>
</dbReference>
<dbReference type="InterPro" id="IPR043128">
    <property type="entry name" value="Rev_trsase/Diguanyl_cyclase"/>
</dbReference>
<comment type="caution">
    <text evidence="2">The sequence shown here is derived from an EMBL/GenBank/DDBJ whole genome shotgun (WGS) entry which is preliminary data.</text>
</comment>
<organism evidence="2 3">
    <name type="scientific">Desulfallas thermosapovorans DSM 6562</name>
    <dbReference type="NCBI Taxonomy" id="1121431"/>
    <lineage>
        <taxon>Bacteria</taxon>
        <taxon>Bacillati</taxon>
        <taxon>Bacillota</taxon>
        <taxon>Clostridia</taxon>
        <taxon>Eubacteriales</taxon>
        <taxon>Desulfallaceae</taxon>
        <taxon>Desulfallas</taxon>
    </lineage>
</organism>
<protein>
    <submittedName>
        <fullName evidence="2">Diguanylate cyclase (GGDEF)-like protein</fullName>
    </submittedName>
</protein>
<dbReference type="Gene3D" id="3.30.70.270">
    <property type="match status" value="1"/>
</dbReference>
<gene>
    <name evidence="2" type="ORF">LX24_01259</name>
</gene>